<dbReference type="Proteomes" id="UP000295807">
    <property type="component" value="Unassembled WGS sequence"/>
</dbReference>
<dbReference type="InterPro" id="IPR020904">
    <property type="entry name" value="Sc_DH/Rdtase_CS"/>
</dbReference>
<dbReference type="Pfam" id="PF00106">
    <property type="entry name" value="adh_short"/>
    <property type="match status" value="1"/>
</dbReference>
<evidence type="ECO:0000313" key="4">
    <source>
        <dbReference type="EMBL" id="TCS86255.1"/>
    </source>
</evidence>
<dbReference type="GO" id="GO:0016491">
    <property type="term" value="F:oxidoreductase activity"/>
    <property type="evidence" value="ECO:0007669"/>
    <property type="project" value="UniProtKB-KW"/>
</dbReference>
<gene>
    <name evidence="4" type="ORF">EDD80_10846</name>
</gene>
<evidence type="ECO:0000313" key="5">
    <source>
        <dbReference type="Proteomes" id="UP000295807"/>
    </source>
</evidence>
<dbReference type="Gene3D" id="3.40.50.720">
    <property type="entry name" value="NAD(P)-binding Rossmann-like Domain"/>
    <property type="match status" value="1"/>
</dbReference>
<keyword evidence="5" id="KW-1185">Reference proteome</keyword>
<comment type="caution">
    <text evidence="4">The sequence shown here is derived from an EMBL/GenBank/DDBJ whole genome shotgun (WGS) entry which is preliminary data.</text>
</comment>
<dbReference type="PANTHER" id="PTHR43115:SF4">
    <property type="entry name" value="DEHYDROGENASE_REDUCTASE SDR FAMILY MEMBER 11"/>
    <property type="match status" value="1"/>
</dbReference>
<dbReference type="PRINTS" id="PR00081">
    <property type="entry name" value="GDHRDH"/>
</dbReference>
<dbReference type="PROSITE" id="PS00061">
    <property type="entry name" value="ADH_SHORT"/>
    <property type="match status" value="1"/>
</dbReference>
<keyword evidence="2" id="KW-0560">Oxidoreductase</keyword>
<name>A0A4R3KPV8_9SPHI</name>
<dbReference type="CDD" id="cd05233">
    <property type="entry name" value="SDR_c"/>
    <property type="match status" value="1"/>
</dbReference>
<evidence type="ECO:0000256" key="3">
    <source>
        <dbReference type="RuleBase" id="RU000363"/>
    </source>
</evidence>
<dbReference type="SUPFAM" id="SSF51735">
    <property type="entry name" value="NAD(P)-binding Rossmann-fold domains"/>
    <property type="match status" value="1"/>
</dbReference>
<dbReference type="InterPro" id="IPR002347">
    <property type="entry name" value="SDR_fam"/>
</dbReference>
<dbReference type="EMBL" id="SMAD01000008">
    <property type="protein sequence ID" value="TCS86255.1"/>
    <property type="molecule type" value="Genomic_DNA"/>
</dbReference>
<comment type="similarity">
    <text evidence="1 3">Belongs to the short-chain dehydrogenases/reductases (SDR) family.</text>
</comment>
<dbReference type="InterPro" id="IPR036291">
    <property type="entry name" value="NAD(P)-bd_dom_sf"/>
</dbReference>
<accession>A0A4R3KPV8</accession>
<sequence length="230" mass="24511">MNVVITGGSKGIGRAIALAFAGEGAAVAICARGRKELDETAGELRRVNPDARHIAFPADCSRREELIAFFEKARENFGDVDVLVNNAGVYREATLLEEPEGLLEETLELNLLAAYHGARFFSGGMKTRKSGHIFNICSVASLRPVVAAGSYTISKYALLGLSKTLREELKPFGVKVTSVIPGSTLTASWEGVPVDASRFATAADVASAIVGAFRLSVHSTIEELLITPTM</sequence>
<dbReference type="PANTHER" id="PTHR43115">
    <property type="entry name" value="DEHYDROGENASE/REDUCTASE SDR FAMILY MEMBER 11"/>
    <property type="match status" value="1"/>
</dbReference>
<dbReference type="RefSeq" id="WP_132129659.1">
    <property type="nucleotide sequence ID" value="NZ_CP042432.1"/>
</dbReference>
<evidence type="ECO:0000256" key="1">
    <source>
        <dbReference type="ARBA" id="ARBA00006484"/>
    </source>
</evidence>
<reference evidence="4 5" key="1">
    <citation type="submission" date="2019-03" db="EMBL/GenBank/DDBJ databases">
        <title>Genomic Encyclopedia of Type Strains, Phase IV (KMG-IV): sequencing the most valuable type-strain genomes for metagenomic binning, comparative biology and taxonomic classification.</title>
        <authorList>
            <person name="Goeker M."/>
        </authorList>
    </citation>
    <scope>NUCLEOTIDE SEQUENCE [LARGE SCALE GENOMIC DNA]</scope>
    <source>
        <strain evidence="4 5">DSM 21100</strain>
    </source>
</reference>
<dbReference type="PRINTS" id="PR00080">
    <property type="entry name" value="SDRFAMILY"/>
</dbReference>
<organism evidence="4 5">
    <name type="scientific">Anseongella ginsenosidimutans</name>
    <dbReference type="NCBI Taxonomy" id="496056"/>
    <lineage>
        <taxon>Bacteria</taxon>
        <taxon>Pseudomonadati</taxon>
        <taxon>Bacteroidota</taxon>
        <taxon>Sphingobacteriia</taxon>
        <taxon>Sphingobacteriales</taxon>
        <taxon>Sphingobacteriaceae</taxon>
        <taxon>Anseongella</taxon>
    </lineage>
</organism>
<protein>
    <submittedName>
        <fullName evidence="4">Short-subunit dehydrogenase</fullName>
    </submittedName>
</protein>
<dbReference type="OrthoDB" id="9810734at2"/>
<evidence type="ECO:0000256" key="2">
    <source>
        <dbReference type="ARBA" id="ARBA00023002"/>
    </source>
</evidence>
<dbReference type="AlphaFoldDB" id="A0A4R3KPV8"/>
<proteinExistence type="inferred from homology"/>